<comment type="caution">
    <text evidence="2">The sequence shown here is derived from an EMBL/GenBank/DDBJ whole genome shotgun (WGS) entry which is preliminary data.</text>
</comment>
<organism evidence="2">
    <name type="scientific">mine drainage metagenome</name>
    <dbReference type="NCBI Taxonomy" id="410659"/>
    <lineage>
        <taxon>unclassified sequences</taxon>
        <taxon>metagenomes</taxon>
        <taxon>ecological metagenomes</taxon>
    </lineage>
</organism>
<evidence type="ECO:0000256" key="1">
    <source>
        <dbReference type="SAM" id="MobiDB-lite"/>
    </source>
</evidence>
<accession>A0A1J5Q142</accession>
<dbReference type="AlphaFoldDB" id="A0A1J5Q142"/>
<feature type="region of interest" description="Disordered" evidence="1">
    <location>
        <begin position="1"/>
        <end position="40"/>
    </location>
</feature>
<dbReference type="EMBL" id="MLJW01002814">
    <property type="protein sequence ID" value="OIQ73580.1"/>
    <property type="molecule type" value="Genomic_DNA"/>
</dbReference>
<name>A0A1J5Q142_9ZZZZ</name>
<evidence type="ECO:0000313" key="2">
    <source>
        <dbReference type="EMBL" id="OIQ73580.1"/>
    </source>
</evidence>
<proteinExistence type="predicted"/>
<protein>
    <submittedName>
        <fullName evidence="2">Uncharacterized protein</fullName>
    </submittedName>
</protein>
<reference evidence="2" key="1">
    <citation type="submission" date="2016-10" db="EMBL/GenBank/DDBJ databases">
        <title>Sequence of Gallionella enrichment culture.</title>
        <authorList>
            <person name="Poehlein A."/>
            <person name="Muehling M."/>
            <person name="Daniel R."/>
        </authorList>
    </citation>
    <scope>NUCLEOTIDE SEQUENCE</scope>
</reference>
<feature type="region of interest" description="Disordered" evidence="1">
    <location>
        <begin position="364"/>
        <end position="384"/>
    </location>
</feature>
<gene>
    <name evidence="2" type="ORF">GALL_447820</name>
</gene>
<sequence length="434" mass="47225">MPGASQLGGHRVRDVQDRLVVAPRDAQREPSRPRARGVLDSAPELVPETLEPACARPAPSVDGLLRVADGHHRVPVAEQLVQEPCLHHGGVLVLVEQHHPEPRPLAFPDRRDLAGEPLGQRHLIAEVEGLVRTLTVPVGVHDVQDPDPLLKGRDEVADLGVGRTRGLARRGLDDRVDDVPDPRARLGRCQDVLVEGAVEGPHRGDDRRDGGLRRQVLAPVLDDIAGELPLRRLPEDAGPRFDPDPEHVVADEGRGVRVVRRDRRAREVEDTLGRHRAGQHAVEVPQSHHDSFAQLSGRLARERQTEDLVGLHQAVGDEVHHACGHGLGLPGARAGDDEDRLERGLDDRLLLGRGLMRLPEQRRDLDGAEPGHRPTCSPSSCAGQLRRTGHIGHRSLTVAVKHEAAIASTAPAIARWAWVAPVSSGSSACWRRSA</sequence>